<dbReference type="AlphaFoldDB" id="A0A934U650"/>
<protein>
    <submittedName>
        <fullName evidence="6">DoxX family protein</fullName>
    </submittedName>
</protein>
<dbReference type="RefSeq" id="WP_199707262.1">
    <property type="nucleotide sequence ID" value="NZ_JAEMNV010000009.1"/>
</dbReference>
<dbReference type="EMBL" id="JAEMNV010000009">
    <property type="protein sequence ID" value="MBJ8342047.1"/>
    <property type="molecule type" value="Genomic_DNA"/>
</dbReference>
<accession>A0A934U650</accession>
<dbReference type="Proteomes" id="UP000655868">
    <property type="component" value="Unassembled WGS sequence"/>
</dbReference>
<proteinExistence type="predicted"/>
<feature type="transmembrane region" description="Helical" evidence="5">
    <location>
        <begin position="83"/>
        <end position="101"/>
    </location>
</feature>
<feature type="transmembrane region" description="Helical" evidence="5">
    <location>
        <begin position="60"/>
        <end position="78"/>
    </location>
</feature>
<comment type="subcellular location">
    <subcellularLocation>
        <location evidence="1">Membrane</location>
        <topology evidence="1">Multi-pass membrane protein</topology>
    </subcellularLocation>
</comment>
<reference evidence="6" key="1">
    <citation type="submission" date="2020-12" db="EMBL/GenBank/DDBJ databases">
        <title>Antrihabitans popcorni sp. nov. and Antrihabitans auranticaus sp. nov., isolated from a larva cave.</title>
        <authorList>
            <person name="Lee S.D."/>
            <person name="Kim I.S."/>
        </authorList>
    </citation>
    <scope>NUCLEOTIDE SEQUENCE</scope>
    <source>
        <strain evidence="6">YC3-6</strain>
    </source>
</reference>
<evidence type="ECO:0000256" key="5">
    <source>
        <dbReference type="SAM" id="Phobius"/>
    </source>
</evidence>
<evidence type="ECO:0000256" key="2">
    <source>
        <dbReference type="ARBA" id="ARBA00022692"/>
    </source>
</evidence>
<evidence type="ECO:0000256" key="4">
    <source>
        <dbReference type="ARBA" id="ARBA00023136"/>
    </source>
</evidence>
<keyword evidence="7" id="KW-1185">Reference proteome</keyword>
<evidence type="ECO:0000256" key="1">
    <source>
        <dbReference type="ARBA" id="ARBA00004141"/>
    </source>
</evidence>
<organism evidence="6 7">
    <name type="scientific">Antrihabitans stalagmiti</name>
    <dbReference type="NCBI Taxonomy" id="2799499"/>
    <lineage>
        <taxon>Bacteria</taxon>
        <taxon>Bacillati</taxon>
        <taxon>Actinomycetota</taxon>
        <taxon>Actinomycetes</taxon>
        <taxon>Mycobacteriales</taxon>
        <taxon>Nocardiaceae</taxon>
        <taxon>Antrihabitans</taxon>
    </lineage>
</organism>
<evidence type="ECO:0000256" key="3">
    <source>
        <dbReference type="ARBA" id="ARBA00022989"/>
    </source>
</evidence>
<dbReference type="Pfam" id="PF13564">
    <property type="entry name" value="DoxX_2"/>
    <property type="match status" value="1"/>
</dbReference>
<evidence type="ECO:0000313" key="6">
    <source>
        <dbReference type="EMBL" id="MBJ8342047.1"/>
    </source>
</evidence>
<feature type="transmembrane region" description="Helical" evidence="5">
    <location>
        <begin position="107"/>
        <end position="127"/>
    </location>
</feature>
<name>A0A934U650_9NOCA</name>
<comment type="caution">
    <text evidence="6">The sequence shown here is derived from an EMBL/GenBank/DDBJ whole genome shotgun (WGS) entry which is preliminary data.</text>
</comment>
<gene>
    <name evidence="6" type="ORF">JGU71_24465</name>
</gene>
<feature type="transmembrane region" description="Helical" evidence="5">
    <location>
        <begin position="22"/>
        <end position="40"/>
    </location>
</feature>
<evidence type="ECO:0000313" key="7">
    <source>
        <dbReference type="Proteomes" id="UP000655868"/>
    </source>
</evidence>
<sequence>MTLTQTAAAPATNDISRKARRVGTIIGGLVVAFLTIDAVAHLLNGETSRKGFLELCVPAHLGPISGIAMLIFLALLLFRPTAVIGAIFVTGYLSSVVSVHLINENPIFSHVLFPVYLGILLWTALYLRDERVRAIVGR</sequence>
<dbReference type="InterPro" id="IPR032808">
    <property type="entry name" value="DoxX"/>
</dbReference>
<keyword evidence="3 5" id="KW-1133">Transmembrane helix</keyword>
<keyword evidence="4 5" id="KW-0472">Membrane</keyword>
<dbReference type="GO" id="GO:0016020">
    <property type="term" value="C:membrane"/>
    <property type="evidence" value="ECO:0007669"/>
    <property type="project" value="UniProtKB-SubCell"/>
</dbReference>
<keyword evidence="2 5" id="KW-0812">Transmembrane</keyword>